<dbReference type="Proteomes" id="UP000664417">
    <property type="component" value="Unassembled WGS sequence"/>
</dbReference>
<evidence type="ECO:0000313" key="3">
    <source>
        <dbReference type="EMBL" id="MBO1317109.1"/>
    </source>
</evidence>
<name>A0A8J7Q0S5_9BACT</name>
<accession>A0A8J7Q0S5</accession>
<feature type="transmembrane region" description="Helical" evidence="2">
    <location>
        <begin position="24"/>
        <end position="46"/>
    </location>
</feature>
<dbReference type="AlphaFoldDB" id="A0A8J7Q0S5"/>
<gene>
    <name evidence="3" type="ORF">J3U88_01470</name>
</gene>
<dbReference type="RefSeq" id="WP_207856343.1">
    <property type="nucleotide sequence ID" value="NZ_JAFREP010000001.1"/>
</dbReference>
<keyword evidence="2" id="KW-0472">Membrane</keyword>
<keyword evidence="2" id="KW-0812">Transmembrane</keyword>
<sequence>MRDSVAQWVGRYRRELFFGLWRRAYFFHSVWWLPAAACWVLGARLLQLTPGFGFFFLIALPVPMLTAWWAARRALPSSERLAADLDARYACGGLLLAHDQDGGESWADHLPEERVPKVSVRLGYSLPWTLVAWGFLAAMFLLPEVWFQTESAAPIMIQSQLVEKEQQINLLEEETLIERHEAEQLRKTLRQVRREAEQGNPAETWQALDAMQRTMDRQARTAFQNRKQNIEQAQMTAALGQRLNNSTLSDEAWQEAFEDYQQWTSDLRADNAVFDQAFSEVGDLKGLDRAEAGAKLVELSRVVKLSKEELEALRKRLKEGKLGDADTGVLVDGDLDGDEALAAYLAAAGSAPPSVRFLAPGGAGTSRGPGSVAIQWSGKTPDGKDPFEAVLLPEGASGRDNSSVRLAVGSEAPEADGRARSSGLDGRNVATGGTGSANRQQVLPRHRAAVGRYFERNDKER</sequence>
<feature type="transmembrane region" description="Helical" evidence="2">
    <location>
        <begin position="52"/>
        <end position="71"/>
    </location>
</feature>
<proteinExistence type="predicted"/>
<comment type="caution">
    <text evidence="3">The sequence shown here is derived from an EMBL/GenBank/DDBJ whole genome shotgun (WGS) entry which is preliminary data.</text>
</comment>
<feature type="transmembrane region" description="Helical" evidence="2">
    <location>
        <begin position="122"/>
        <end position="142"/>
    </location>
</feature>
<evidence type="ECO:0000256" key="2">
    <source>
        <dbReference type="SAM" id="Phobius"/>
    </source>
</evidence>
<feature type="region of interest" description="Disordered" evidence="1">
    <location>
        <begin position="359"/>
        <end position="461"/>
    </location>
</feature>
<evidence type="ECO:0000313" key="4">
    <source>
        <dbReference type="Proteomes" id="UP000664417"/>
    </source>
</evidence>
<keyword evidence="2" id="KW-1133">Transmembrane helix</keyword>
<keyword evidence="4" id="KW-1185">Reference proteome</keyword>
<dbReference type="EMBL" id="JAFREP010000001">
    <property type="protein sequence ID" value="MBO1317109.1"/>
    <property type="molecule type" value="Genomic_DNA"/>
</dbReference>
<protein>
    <recommendedName>
        <fullName evidence="5">Transmembrane protein</fullName>
    </recommendedName>
</protein>
<reference evidence="3" key="1">
    <citation type="submission" date="2021-03" db="EMBL/GenBank/DDBJ databases">
        <authorList>
            <person name="Wang G."/>
        </authorList>
    </citation>
    <scope>NUCLEOTIDE SEQUENCE</scope>
    <source>
        <strain evidence="3">KCTC 12899</strain>
    </source>
</reference>
<organism evidence="3 4">
    <name type="scientific">Acanthopleuribacter pedis</name>
    <dbReference type="NCBI Taxonomy" id="442870"/>
    <lineage>
        <taxon>Bacteria</taxon>
        <taxon>Pseudomonadati</taxon>
        <taxon>Acidobacteriota</taxon>
        <taxon>Holophagae</taxon>
        <taxon>Acanthopleuribacterales</taxon>
        <taxon>Acanthopleuribacteraceae</taxon>
        <taxon>Acanthopleuribacter</taxon>
    </lineage>
</organism>
<evidence type="ECO:0000256" key="1">
    <source>
        <dbReference type="SAM" id="MobiDB-lite"/>
    </source>
</evidence>
<evidence type="ECO:0008006" key="5">
    <source>
        <dbReference type="Google" id="ProtNLM"/>
    </source>
</evidence>